<gene>
    <name evidence="2" type="ORF">RND81_07G084300</name>
</gene>
<dbReference type="AlphaFoldDB" id="A0AAW1JL96"/>
<comment type="caution">
    <text evidence="2">The sequence shown here is derived from an EMBL/GenBank/DDBJ whole genome shotgun (WGS) entry which is preliminary data.</text>
</comment>
<dbReference type="Proteomes" id="UP001443914">
    <property type="component" value="Unassembled WGS sequence"/>
</dbReference>
<dbReference type="InterPro" id="IPR028565">
    <property type="entry name" value="MHD"/>
</dbReference>
<dbReference type="Pfam" id="PF10291">
    <property type="entry name" value="muHD"/>
    <property type="match status" value="1"/>
</dbReference>
<evidence type="ECO:0000259" key="1">
    <source>
        <dbReference type="PROSITE" id="PS51072"/>
    </source>
</evidence>
<dbReference type="EMBL" id="JBDFQZ010000007">
    <property type="protein sequence ID" value="KAK9705818.1"/>
    <property type="molecule type" value="Genomic_DNA"/>
</dbReference>
<dbReference type="PANTHER" id="PTHR37769">
    <property type="entry name" value="OS08G0243900 PROTEIN"/>
    <property type="match status" value="1"/>
</dbReference>
<protein>
    <recommendedName>
        <fullName evidence="1">MHD domain-containing protein</fullName>
    </recommendedName>
</protein>
<proteinExistence type="predicted"/>
<organism evidence="2 3">
    <name type="scientific">Saponaria officinalis</name>
    <name type="common">Common soapwort</name>
    <name type="synonym">Lychnis saponaria</name>
    <dbReference type="NCBI Taxonomy" id="3572"/>
    <lineage>
        <taxon>Eukaryota</taxon>
        <taxon>Viridiplantae</taxon>
        <taxon>Streptophyta</taxon>
        <taxon>Embryophyta</taxon>
        <taxon>Tracheophyta</taxon>
        <taxon>Spermatophyta</taxon>
        <taxon>Magnoliopsida</taxon>
        <taxon>eudicotyledons</taxon>
        <taxon>Gunneridae</taxon>
        <taxon>Pentapetalae</taxon>
        <taxon>Caryophyllales</taxon>
        <taxon>Caryophyllaceae</taxon>
        <taxon>Caryophylleae</taxon>
        <taxon>Saponaria</taxon>
    </lineage>
</organism>
<dbReference type="PANTHER" id="PTHR37769:SF1">
    <property type="entry name" value="OS08G0243900 PROTEIN"/>
    <property type="match status" value="1"/>
</dbReference>
<reference evidence="2" key="1">
    <citation type="submission" date="2024-03" db="EMBL/GenBank/DDBJ databases">
        <title>WGS assembly of Saponaria officinalis var. Norfolk2.</title>
        <authorList>
            <person name="Jenkins J."/>
            <person name="Shu S."/>
            <person name="Grimwood J."/>
            <person name="Barry K."/>
            <person name="Goodstein D."/>
            <person name="Schmutz J."/>
            <person name="Leebens-Mack J."/>
            <person name="Osbourn A."/>
        </authorList>
    </citation>
    <scope>NUCLEOTIDE SEQUENCE [LARGE SCALE GENOMIC DNA]</scope>
    <source>
        <strain evidence="2">JIC</strain>
    </source>
</reference>
<sequence length="648" mass="69064">MSCLALSLQPINGPDILLQTREWFPPARALVALTAFRNTRRALSSKSPALHDDVSGDLALVGDDPLAASSGQVIVGVESRFRVVYRLVNSIYVLGVTTADDNGNVNHSVNYDVEVSNNVFECISIVNQAVSVIVTACRGVDVTPEKLGKKYAEVYMALDIVLRGVSNIRLAAMLGTMHGESIAKMVHSAVDTENKIRGADNWGAVEGFAAEHEAAVVAFSGSRFELPAEAIAVGDEVATGIGAGVGLGEGEGVGTGPGKGEVSEEVKDPFAASEAVGKVESLAGEFRKDKDVGGSDMTKALVGLEVTSLPPAEAAQPTRIAVEGFEGDYGGIEFGNEEASLRETFEGFSDAFGGGLDASEFVEGSKVAKKEGLGGLELLQTGPDGVPVSAAGAARSPLEELMAQKTEMKGPEMFIVEEISAEFRESLLARVGLLGVIYLKTLPPKMVGDKETEFSFRVDGTTAVKRVVTQSSHVSSLGNGMFHVRTKSSDEPLPVMKYSLMPQTTPIPLRVRLVKRHVGTLLSVMIQYVSNPDLPAPLTDVTFVLKLPVDPTLLNVSPKAVLNRSEKELKWHVPEIPLRGTPGKLKARMTIDVSEEDIEEEIEVVCHVKFSVKGTKTLSGLSLLPASEVKTDFYVVDHKVESGTYICN</sequence>
<dbReference type="InterPro" id="IPR018808">
    <property type="entry name" value="Muniscin_C"/>
</dbReference>
<evidence type="ECO:0000313" key="2">
    <source>
        <dbReference type="EMBL" id="KAK9705818.1"/>
    </source>
</evidence>
<evidence type="ECO:0000313" key="3">
    <source>
        <dbReference type="Proteomes" id="UP001443914"/>
    </source>
</evidence>
<feature type="domain" description="MHD" evidence="1">
    <location>
        <begin position="408"/>
        <end position="648"/>
    </location>
</feature>
<dbReference type="PROSITE" id="PS51072">
    <property type="entry name" value="MHD"/>
    <property type="match status" value="1"/>
</dbReference>
<keyword evidence="3" id="KW-1185">Reference proteome</keyword>
<accession>A0AAW1JL96</accession>
<name>A0AAW1JL96_SAPOF</name>